<dbReference type="InterPro" id="IPR032675">
    <property type="entry name" value="LRR_dom_sf"/>
</dbReference>
<evidence type="ECO:0000313" key="1">
    <source>
        <dbReference type="EMBL" id="CAE7170373.1"/>
    </source>
</evidence>
<name>A0A8H3E4S6_9AGAM</name>
<organism evidence="1 2">
    <name type="scientific">Rhizoctonia solani</name>
    <dbReference type="NCBI Taxonomy" id="456999"/>
    <lineage>
        <taxon>Eukaryota</taxon>
        <taxon>Fungi</taxon>
        <taxon>Dikarya</taxon>
        <taxon>Basidiomycota</taxon>
        <taxon>Agaricomycotina</taxon>
        <taxon>Agaricomycetes</taxon>
        <taxon>Cantharellales</taxon>
        <taxon>Ceratobasidiaceae</taxon>
        <taxon>Rhizoctonia</taxon>
    </lineage>
</organism>
<evidence type="ECO:0000313" key="2">
    <source>
        <dbReference type="Proteomes" id="UP000663827"/>
    </source>
</evidence>
<dbReference type="AlphaFoldDB" id="A0A8H3E4S6"/>
<proteinExistence type="predicted"/>
<gene>
    <name evidence="1" type="ORF">RDB_LOCUS105623</name>
</gene>
<reference evidence="1" key="1">
    <citation type="submission" date="2021-01" db="EMBL/GenBank/DDBJ databases">
        <authorList>
            <person name="Kaushik A."/>
        </authorList>
    </citation>
    <scope>NUCLEOTIDE SEQUENCE</scope>
    <source>
        <strain evidence="1">AG5</strain>
    </source>
</reference>
<dbReference type="Proteomes" id="UP000663827">
    <property type="component" value="Unassembled WGS sequence"/>
</dbReference>
<accession>A0A8H3E4S6</accession>
<protein>
    <submittedName>
        <fullName evidence="1">Uncharacterized protein</fullName>
    </submittedName>
</protein>
<dbReference type="EMBL" id="CAJNJQ010002249">
    <property type="protein sequence ID" value="CAE7170373.1"/>
    <property type="molecule type" value="Genomic_DNA"/>
</dbReference>
<dbReference type="SUPFAM" id="SSF52047">
    <property type="entry name" value="RNI-like"/>
    <property type="match status" value="1"/>
</dbReference>
<sequence length="549" mass="60959">MDHHTAGQKLVRVPELLSIICAFLGSECKQVLSVSRTWFFAATPVVWREVTGIHHLLALFPGARIESAGINTIMILLPQFLDFTRFDVYAPSVKSLDVYGDSKHSYNFSAWNTLNQRQTPLLPCLSSLVMRNARGSRGCSDHLMWTALLACPTLRKVLTVSGTEKRPNPSRIAPPIASLLLSKLTSQCPDLQALSIFPEPALTGTGTDKEDALEAFLTLSQPPFHHYLTQAQQLRELASNGEILRRDVLPIVASLPLLIHLEIFTPSIDLPEDIPLPENAFPSLQRLSLYLASNQGATDIWGIHALRQLTSIRIEFRDQHNDDTDDPDNWARSLLSTIAKNSPNLRHLHVNFSLCDSCEDEPCDIGDLALLEELSALPLETVTLESAWFGIDDSDILDYIPTAFPKVTDLRMPTLHVLPRILPYFAKLPRLQHLVLDIYLVEEVRWDLPSTAPVGLALHTLETVDNNAPLGDLVALAKNLLSLWPNLQRVICPKDDSLVGTPKLMRSTIIASLNANITAVREATKLKKIIFEKYGPVASAMFDALPTVD</sequence>
<dbReference type="Gene3D" id="3.80.10.10">
    <property type="entry name" value="Ribonuclease Inhibitor"/>
    <property type="match status" value="1"/>
</dbReference>
<comment type="caution">
    <text evidence="1">The sequence shown here is derived from an EMBL/GenBank/DDBJ whole genome shotgun (WGS) entry which is preliminary data.</text>
</comment>